<accession>A0ABU3TW11</accession>
<keyword evidence="2" id="KW-1185">Reference proteome</keyword>
<organism evidence="1 2">
    <name type="scientific">Faecalibacterium wellingii</name>
    <dbReference type="NCBI Taxonomy" id="2929491"/>
    <lineage>
        <taxon>Bacteria</taxon>
        <taxon>Bacillati</taxon>
        <taxon>Bacillota</taxon>
        <taxon>Clostridia</taxon>
        <taxon>Eubacteriales</taxon>
        <taxon>Oscillospiraceae</taxon>
        <taxon>Faecalibacterium</taxon>
    </lineage>
</organism>
<sequence length="48" mass="5263">MGAIELIKSDLFRYAGTTSSKAFIKTYVKEAGFRFSVAFRLVNAWGGG</sequence>
<evidence type="ECO:0000313" key="1">
    <source>
        <dbReference type="EMBL" id="MDU8687491.1"/>
    </source>
</evidence>
<comment type="caution">
    <text evidence="1">The sequence shown here is derived from an EMBL/GenBank/DDBJ whole genome shotgun (WGS) entry which is preliminary data.</text>
</comment>
<reference evidence="1 2" key="1">
    <citation type="submission" date="2023-10" db="EMBL/GenBank/DDBJ databases">
        <title>Host Genetic Regulation of Human Gut Microbial Structural Variation.</title>
        <authorList>
            <person name="Harmsen H.J.M."/>
        </authorList>
    </citation>
    <scope>NUCLEOTIDE SEQUENCE [LARGE SCALE GENOMIC DNA]</scope>
    <source>
        <strain evidence="1 2">HTF-F</strain>
    </source>
</reference>
<dbReference type="RefSeq" id="WP_249238392.1">
    <property type="nucleotide sequence ID" value="NZ_CP094473.1"/>
</dbReference>
<proteinExistence type="predicted"/>
<dbReference type="Proteomes" id="UP001263246">
    <property type="component" value="Unassembled WGS sequence"/>
</dbReference>
<gene>
    <name evidence="1" type="ORF">RX402_01795</name>
</gene>
<name>A0ABU3TW11_9FIRM</name>
<protein>
    <submittedName>
        <fullName evidence="1">Uncharacterized protein</fullName>
    </submittedName>
</protein>
<dbReference type="EMBL" id="JAWHPR010000001">
    <property type="protein sequence ID" value="MDU8687491.1"/>
    <property type="molecule type" value="Genomic_DNA"/>
</dbReference>
<evidence type="ECO:0000313" key="2">
    <source>
        <dbReference type="Proteomes" id="UP001263246"/>
    </source>
</evidence>